<dbReference type="VEuPathDB" id="FungiDB:AeMF1_010751"/>
<feature type="binding site" evidence="5">
    <location>
        <position position="600"/>
    </location>
    <ligand>
        <name>ATP</name>
        <dbReference type="ChEBI" id="CHEBI:30616"/>
    </ligand>
</feature>
<keyword evidence="2 5" id="KW-0547">Nucleotide-binding</keyword>
<dbReference type="PROSITE" id="PS50011">
    <property type="entry name" value="PROTEIN_KINASE_DOM"/>
    <property type="match status" value="1"/>
</dbReference>
<keyword evidence="3" id="KW-0418">Kinase</keyword>
<dbReference type="EMBL" id="VJMJ01000134">
    <property type="protein sequence ID" value="KAF0732414.1"/>
    <property type="molecule type" value="Genomic_DNA"/>
</dbReference>
<feature type="transmembrane region" description="Helical" evidence="7">
    <location>
        <begin position="22"/>
        <end position="46"/>
    </location>
</feature>
<keyword evidence="7" id="KW-1133">Transmembrane helix</keyword>
<dbReference type="Gene3D" id="1.10.510.10">
    <property type="entry name" value="Transferase(Phosphotransferase) domain 1"/>
    <property type="match status" value="1"/>
</dbReference>
<dbReference type="GO" id="GO:0005524">
    <property type="term" value="F:ATP binding"/>
    <property type="evidence" value="ECO:0007669"/>
    <property type="project" value="UniProtKB-UniRule"/>
</dbReference>
<organism evidence="9 10">
    <name type="scientific">Aphanomyces euteiches</name>
    <dbReference type="NCBI Taxonomy" id="100861"/>
    <lineage>
        <taxon>Eukaryota</taxon>
        <taxon>Sar</taxon>
        <taxon>Stramenopiles</taxon>
        <taxon>Oomycota</taxon>
        <taxon>Saprolegniomycetes</taxon>
        <taxon>Saprolegniales</taxon>
        <taxon>Verrucalvaceae</taxon>
        <taxon>Aphanomyces</taxon>
    </lineage>
</organism>
<keyword evidence="10" id="KW-1185">Reference proteome</keyword>
<dbReference type="InterPro" id="IPR008266">
    <property type="entry name" value="Tyr_kinase_AS"/>
</dbReference>
<dbReference type="PRINTS" id="PR00109">
    <property type="entry name" value="TYRKINASE"/>
</dbReference>
<evidence type="ECO:0000256" key="4">
    <source>
        <dbReference type="ARBA" id="ARBA00022840"/>
    </source>
</evidence>
<evidence type="ECO:0000256" key="3">
    <source>
        <dbReference type="ARBA" id="ARBA00022777"/>
    </source>
</evidence>
<feature type="domain" description="Protein kinase" evidence="8">
    <location>
        <begin position="573"/>
        <end position="828"/>
    </location>
</feature>
<reference evidence="9 10" key="1">
    <citation type="submission" date="2019-07" db="EMBL/GenBank/DDBJ databases">
        <title>Genomics analysis of Aphanomyces spp. identifies a new class of oomycete effector associated with host adaptation.</title>
        <authorList>
            <person name="Gaulin E."/>
        </authorList>
    </citation>
    <scope>NUCLEOTIDE SEQUENCE [LARGE SCALE GENOMIC DNA]</scope>
    <source>
        <strain evidence="9 10">ATCC 201684</strain>
    </source>
</reference>
<comment type="caution">
    <text evidence="9">The sequence shown here is derived from an EMBL/GenBank/DDBJ whole genome shotgun (WGS) entry which is preliminary data.</text>
</comment>
<feature type="region of interest" description="Disordered" evidence="6">
    <location>
        <begin position="235"/>
        <end position="300"/>
    </location>
</feature>
<dbReference type="GO" id="GO:0004713">
    <property type="term" value="F:protein tyrosine kinase activity"/>
    <property type="evidence" value="ECO:0007669"/>
    <property type="project" value="InterPro"/>
</dbReference>
<sequence>MAGFVAGTCSAAFRWIVFHIKVWGVGTGQVFSLLVIILGFSIRLALRPLKLIETKVKVRQFILKSAAADVRIKNDFLRGSRMTPKLPEIDTLDQTIPVPIILYFAAWKPFVVTAYYLSVITICRSTPTTFERTVQAAVSISFAIFLLISPWLHVWIIDAVIMPLFSTPEDVVGVATPAQYEPLTEGQESHEVSTALPPEVKDTQDNTLYCIPVPVAPYVSTCDLGDVSAINMPPTFTSATGQERIPSMSREGSVELQKSISSSSSSTPSAPEIPGTKPRPLSTSSVRSNTPPPSYATLAPAYTPTIPRQQQVENDAEVDQVVKPSNNSSFSVAERQKAATSNLPPDHAYDSWDEPGNVPASAPAWQSPRNYGQMPPQYGILSPTSQGGTTRGFEPIRVFRSASLNDILSPREIESPQDAVHFLAYAPPTVAIESVFSLAIWAFLVNQREDMREQATAENDRVRQLSREVLLSVRRGALVHVKLEAPDGFVILNDPVQAMTWQGEVTSVKYKIKCLAYAEMGQVLFKATIVVGSKVMVLSSYVFVGKNSNEVEELSYELEVLPATFDEISYSDLTFKELVGHGNFGDAFRAEYKGKEVVVKTLKAQEFGETNEQIVREFRHEAAVLNMFGHHPNIVPFVGACTDLSQPLTLVTEYLPHGSLNQQLKLTKLSVLQKETILKDAAAGVLNIHEGGFIHRDIAARNCLVDTNLRTKICDFGMCRRANSYGGSHVGPGVGPLKYMAPESLVPPHSFSYRSDSYTFGVLMWETFSEATPFSDLSGPEAAALVLEGARLDLKGGAIPSKYEALMARCFADDPSKRPSMAEIHQSLKV</sequence>
<evidence type="ECO:0000313" key="10">
    <source>
        <dbReference type="Proteomes" id="UP000481153"/>
    </source>
</evidence>
<name>A0A6G0WXW9_9STRA</name>
<dbReference type="PROSITE" id="PS00107">
    <property type="entry name" value="PROTEIN_KINASE_ATP"/>
    <property type="match status" value="1"/>
</dbReference>
<feature type="region of interest" description="Disordered" evidence="6">
    <location>
        <begin position="326"/>
        <end position="366"/>
    </location>
</feature>
<proteinExistence type="predicted"/>
<evidence type="ECO:0000256" key="6">
    <source>
        <dbReference type="SAM" id="MobiDB-lite"/>
    </source>
</evidence>
<dbReference type="SMART" id="SM00219">
    <property type="entry name" value="TyrKc"/>
    <property type="match status" value="1"/>
</dbReference>
<keyword evidence="1" id="KW-0808">Transferase</keyword>
<dbReference type="PANTHER" id="PTHR24418">
    <property type="entry name" value="TYROSINE-PROTEIN KINASE"/>
    <property type="match status" value="1"/>
</dbReference>
<keyword evidence="4 5" id="KW-0067">ATP-binding</keyword>
<accession>A0A6G0WXW9</accession>
<dbReference type="SUPFAM" id="SSF56112">
    <property type="entry name" value="Protein kinase-like (PK-like)"/>
    <property type="match status" value="1"/>
</dbReference>
<evidence type="ECO:0000256" key="2">
    <source>
        <dbReference type="ARBA" id="ARBA00022741"/>
    </source>
</evidence>
<dbReference type="InterPro" id="IPR000719">
    <property type="entry name" value="Prot_kinase_dom"/>
</dbReference>
<evidence type="ECO:0000256" key="7">
    <source>
        <dbReference type="SAM" id="Phobius"/>
    </source>
</evidence>
<evidence type="ECO:0000256" key="1">
    <source>
        <dbReference type="ARBA" id="ARBA00022679"/>
    </source>
</evidence>
<protein>
    <recommendedName>
        <fullName evidence="8">Protein kinase domain-containing protein</fullName>
    </recommendedName>
</protein>
<dbReference type="InterPro" id="IPR011009">
    <property type="entry name" value="Kinase-like_dom_sf"/>
</dbReference>
<feature type="compositionally biased region" description="Low complexity" evidence="6">
    <location>
        <begin position="259"/>
        <end position="269"/>
    </location>
</feature>
<dbReference type="PROSITE" id="PS00109">
    <property type="entry name" value="PROTEIN_KINASE_TYR"/>
    <property type="match status" value="1"/>
</dbReference>
<dbReference type="InterPro" id="IPR050198">
    <property type="entry name" value="Non-receptor_tyrosine_kinases"/>
</dbReference>
<keyword evidence="7" id="KW-0472">Membrane</keyword>
<dbReference type="InterPro" id="IPR001245">
    <property type="entry name" value="Ser-Thr/Tyr_kinase_cat_dom"/>
</dbReference>
<feature type="transmembrane region" description="Helical" evidence="7">
    <location>
        <begin position="134"/>
        <end position="156"/>
    </location>
</feature>
<dbReference type="InterPro" id="IPR017441">
    <property type="entry name" value="Protein_kinase_ATP_BS"/>
</dbReference>
<dbReference type="Gene3D" id="3.30.200.20">
    <property type="entry name" value="Phosphorylase Kinase, domain 1"/>
    <property type="match status" value="1"/>
</dbReference>
<evidence type="ECO:0000313" key="9">
    <source>
        <dbReference type="EMBL" id="KAF0732414.1"/>
    </source>
</evidence>
<evidence type="ECO:0000259" key="8">
    <source>
        <dbReference type="PROSITE" id="PS50011"/>
    </source>
</evidence>
<dbReference type="Pfam" id="PF07714">
    <property type="entry name" value="PK_Tyr_Ser-Thr"/>
    <property type="match status" value="1"/>
</dbReference>
<keyword evidence="7" id="KW-0812">Transmembrane</keyword>
<evidence type="ECO:0000256" key="5">
    <source>
        <dbReference type="PROSITE-ProRule" id="PRU10141"/>
    </source>
</evidence>
<gene>
    <name evidence="9" type="ORF">Ae201684_010523</name>
</gene>
<dbReference type="InterPro" id="IPR020635">
    <property type="entry name" value="Tyr_kinase_cat_dom"/>
</dbReference>
<feature type="transmembrane region" description="Helical" evidence="7">
    <location>
        <begin position="100"/>
        <end position="122"/>
    </location>
</feature>
<dbReference type="FunFam" id="3.30.200.20:FF:000180">
    <property type="entry name" value="serine/threonine-protein kinase STY46-like"/>
    <property type="match status" value="1"/>
</dbReference>
<dbReference type="AlphaFoldDB" id="A0A6G0WXW9"/>
<dbReference type="Proteomes" id="UP000481153">
    <property type="component" value="Unassembled WGS sequence"/>
</dbReference>